<keyword evidence="2 6" id="KW-0479">Metal-binding</keyword>
<dbReference type="InterPro" id="IPR000571">
    <property type="entry name" value="Znf_CCCH"/>
</dbReference>
<name>A0AAN7XW43_ELEMC</name>
<dbReference type="InterPro" id="IPR057602">
    <property type="entry name" value="Zfn-CCCH_PARP12"/>
</dbReference>
<feature type="domain" description="C3H1-type" evidence="7">
    <location>
        <begin position="95"/>
        <end position="117"/>
    </location>
</feature>
<evidence type="ECO:0000313" key="8">
    <source>
        <dbReference type="EMBL" id="KAK5867739.1"/>
    </source>
</evidence>
<dbReference type="GO" id="GO:0003950">
    <property type="term" value="F:NAD+ poly-ADP-ribosyltransferase activity"/>
    <property type="evidence" value="ECO:0007669"/>
    <property type="project" value="TreeGrafter"/>
</dbReference>
<reference evidence="8 9" key="1">
    <citation type="journal article" date="2023" name="Genes (Basel)">
        <title>Chromosome-Level Genome Assembly and Circadian Gene Repertoire of the Patagonia Blennie Eleginops maclovinus-The Closest Ancestral Proxy of Antarctic Cryonotothenioids.</title>
        <authorList>
            <person name="Cheng C.C."/>
            <person name="Rivera-Colon A.G."/>
            <person name="Minhas B.F."/>
            <person name="Wilson L."/>
            <person name="Rayamajhi N."/>
            <person name="Vargas-Chacoff L."/>
            <person name="Catchen J.M."/>
        </authorList>
    </citation>
    <scope>NUCLEOTIDE SEQUENCE [LARGE SCALE GENOMIC DNA]</scope>
    <source>
        <strain evidence="8">JMC-PN-2008</strain>
    </source>
</reference>
<dbReference type="InterPro" id="IPR056226">
    <property type="entry name" value="WH_PARP12"/>
</dbReference>
<dbReference type="InterPro" id="IPR051712">
    <property type="entry name" value="ARTD-AVP"/>
</dbReference>
<proteinExistence type="predicted"/>
<dbReference type="EMBL" id="JAUZQC010000008">
    <property type="protein sequence ID" value="KAK5867739.1"/>
    <property type="molecule type" value="Genomic_DNA"/>
</dbReference>
<feature type="zinc finger region" description="C3H1-type" evidence="6">
    <location>
        <begin position="95"/>
        <end position="117"/>
    </location>
</feature>
<gene>
    <name evidence="8" type="ORF">PBY51_012204</name>
</gene>
<organism evidence="8 9">
    <name type="scientific">Eleginops maclovinus</name>
    <name type="common">Patagonian blennie</name>
    <name type="synonym">Eleginus maclovinus</name>
    <dbReference type="NCBI Taxonomy" id="56733"/>
    <lineage>
        <taxon>Eukaryota</taxon>
        <taxon>Metazoa</taxon>
        <taxon>Chordata</taxon>
        <taxon>Craniata</taxon>
        <taxon>Vertebrata</taxon>
        <taxon>Euteleostomi</taxon>
        <taxon>Actinopterygii</taxon>
        <taxon>Neopterygii</taxon>
        <taxon>Teleostei</taxon>
        <taxon>Neoteleostei</taxon>
        <taxon>Acanthomorphata</taxon>
        <taxon>Eupercaria</taxon>
        <taxon>Perciformes</taxon>
        <taxon>Notothenioidei</taxon>
        <taxon>Eleginopidae</taxon>
        <taxon>Eleginops</taxon>
    </lineage>
</organism>
<dbReference type="GO" id="GO:0005634">
    <property type="term" value="C:nucleus"/>
    <property type="evidence" value="ECO:0007669"/>
    <property type="project" value="TreeGrafter"/>
</dbReference>
<keyword evidence="1" id="KW-0597">Phosphoprotein</keyword>
<evidence type="ECO:0000256" key="4">
    <source>
        <dbReference type="ARBA" id="ARBA00022771"/>
    </source>
</evidence>
<keyword evidence="5 6" id="KW-0862">Zinc</keyword>
<keyword evidence="3" id="KW-0677">Repeat</keyword>
<feature type="domain" description="C3H1-type" evidence="7">
    <location>
        <begin position="178"/>
        <end position="200"/>
    </location>
</feature>
<accession>A0AAN7XW43</accession>
<dbReference type="InterPro" id="IPR036388">
    <property type="entry name" value="WH-like_DNA-bd_sf"/>
</dbReference>
<evidence type="ECO:0000259" key="7">
    <source>
        <dbReference type="PROSITE" id="PS50103"/>
    </source>
</evidence>
<dbReference type="AlphaFoldDB" id="A0AAN7XW43"/>
<comment type="caution">
    <text evidence="8">The sequence shown here is derived from an EMBL/GenBank/DDBJ whole genome shotgun (WGS) entry which is preliminary data.</text>
</comment>
<dbReference type="Gene3D" id="4.10.1000.10">
    <property type="entry name" value="Zinc finger, CCCH-type"/>
    <property type="match status" value="1"/>
</dbReference>
<evidence type="ECO:0000256" key="1">
    <source>
        <dbReference type="ARBA" id="ARBA00022553"/>
    </source>
</evidence>
<protein>
    <recommendedName>
        <fullName evidence="7">C3H1-type domain-containing protein</fullName>
    </recommendedName>
</protein>
<evidence type="ECO:0000313" key="9">
    <source>
        <dbReference type="Proteomes" id="UP001346869"/>
    </source>
</evidence>
<sequence>MTSVISKFVTKTLCEHQGCLDFKQLDEKIAQSFTVAHQVLRSVVFDDSKIAIQEGKQKIVGRQIISPDSLIVAKTSLRLCQKKPGECAQCNGLHLCRYYVCGDCNFGAKCNKPHSLAFPYNAAVLKIYCLQDLTEKQLFQLLMQNDPYLLPEICTHYNKGNGLHGVCKFTTSCTKLHICQHFLQGDCRFGASCKRTHNLDANGTKSFRGFSQENITNLLQIYRNKFIITGPQERQASAVPGKDL</sequence>
<dbReference type="GO" id="GO:0008270">
    <property type="term" value="F:zinc ion binding"/>
    <property type="evidence" value="ECO:0007669"/>
    <property type="project" value="UniProtKB-KW"/>
</dbReference>
<dbReference type="PROSITE" id="PS50103">
    <property type="entry name" value="ZF_C3H1"/>
    <property type="match status" value="2"/>
</dbReference>
<evidence type="ECO:0000256" key="5">
    <source>
        <dbReference type="ARBA" id="ARBA00022833"/>
    </source>
</evidence>
<dbReference type="Gene3D" id="1.10.10.10">
    <property type="entry name" value="Winged helix-like DNA-binding domain superfamily/Winged helix DNA-binding domain"/>
    <property type="match status" value="1"/>
</dbReference>
<feature type="zinc finger region" description="C3H1-type" evidence="6">
    <location>
        <begin position="178"/>
        <end position="200"/>
    </location>
</feature>
<reference evidence="8 9" key="2">
    <citation type="journal article" date="2023" name="Mol. Biol. Evol.">
        <title>Genomics of Secondarily Temperate Adaptation in the Only Non-Antarctic Icefish.</title>
        <authorList>
            <person name="Rivera-Colon A.G."/>
            <person name="Rayamajhi N."/>
            <person name="Minhas B.F."/>
            <person name="Madrigal G."/>
            <person name="Bilyk K.T."/>
            <person name="Yoon V."/>
            <person name="Hune M."/>
            <person name="Gregory S."/>
            <person name="Cheng C.H.C."/>
            <person name="Catchen J.M."/>
        </authorList>
    </citation>
    <scope>NUCLEOTIDE SEQUENCE [LARGE SCALE GENOMIC DNA]</scope>
    <source>
        <strain evidence="8">JMC-PN-2008</strain>
    </source>
</reference>
<dbReference type="Pfam" id="PF24356">
    <property type="entry name" value="WHD_PARP12"/>
    <property type="match status" value="1"/>
</dbReference>
<keyword evidence="9" id="KW-1185">Reference proteome</keyword>
<evidence type="ECO:0000256" key="2">
    <source>
        <dbReference type="ARBA" id="ARBA00022723"/>
    </source>
</evidence>
<dbReference type="Proteomes" id="UP001346869">
    <property type="component" value="Unassembled WGS sequence"/>
</dbReference>
<dbReference type="SMART" id="SM00356">
    <property type="entry name" value="ZnF_C3H1"/>
    <property type="match status" value="2"/>
</dbReference>
<dbReference type="PANTHER" id="PTHR45740">
    <property type="entry name" value="POLY [ADP-RIBOSE] POLYMERASE"/>
    <property type="match status" value="1"/>
</dbReference>
<evidence type="ECO:0000256" key="3">
    <source>
        <dbReference type="ARBA" id="ARBA00022737"/>
    </source>
</evidence>
<dbReference type="Pfam" id="PF25261">
    <property type="entry name" value="zf-CCCH_PARP12"/>
    <property type="match status" value="1"/>
</dbReference>
<evidence type="ECO:0000256" key="6">
    <source>
        <dbReference type="PROSITE-ProRule" id="PRU00723"/>
    </source>
</evidence>
<keyword evidence="4 6" id="KW-0863">Zinc-finger</keyword>
<dbReference type="GO" id="GO:1990404">
    <property type="term" value="F:NAD+-protein mono-ADP-ribosyltransferase activity"/>
    <property type="evidence" value="ECO:0007669"/>
    <property type="project" value="TreeGrafter"/>
</dbReference>
<dbReference type="PANTHER" id="PTHR45740:SF6">
    <property type="entry name" value="PROTEIN MONO-ADP-RIBOSYLTRANSFERASE PARP12"/>
    <property type="match status" value="1"/>
</dbReference>